<keyword evidence="2" id="KW-1133">Transmembrane helix</keyword>
<evidence type="ECO:0000313" key="5">
    <source>
        <dbReference type="Proteomes" id="UP001057877"/>
    </source>
</evidence>
<feature type="transmembrane region" description="Helical" evidence="2">
    <location>
        <begin position="136"/>
        <end position="154"/>
    </location>
</feature>
<evidence type="ECO:0000256" key="1">
    <source>
        <dbReference type="SAM" id="MobiDB-lite"/>
    </source>
</evidence>
<reference evidence="4" key="1">
    <citation type="submission" date="2022-01" db="EMBL/GenBank/DDBJ databases">
        <title>Paenibacillus spongiae sp. nov., isolated from marine sponge.</title>
        <authorList>
            <person name="Li Z."/>
            <person name="Zhang M."/>
        </authorList>
    </citation>
    <scope>NUCLEOTIDE SEQUENCE</scope>
    <source>
        <strain evidence="4">PHS-Z3</strain>
    </source>
</reference>
<accession>A0ABY5SBN9</accession>
<feature type="transmembrane region" description="Helical" evidence="2">
    <location>
        <begin position="222"/>
        <end position="242"/>
    </location>
</feature>
<dbReference type="EMBL" id="CP091430">
    <property type="protein sequence ID" value="UVI31337.1"/>
    <property type="molecule type" value="Genomic_DNA"/>
</dbReference>
<dbReference type="Pfam" id="PF13349">
    <property type="entry name" value="DUF4097"/>
    <property type="match status" value="1"/>
</dbReference>
<gene>
    <name evidence="4" type="ORF">L1F29_05700</name>
</gene>
<dbReference type="RefSeq" id="WP_258387399.1">
    <property type="nucleotide sequence ID" value="NZ_CP091430.1"/>
</dbReference>
<dbReference type="InterPro" id="IPR025164">
    <property type="entry name" value="Toastrack_DUF4097"/>
</dbReference>
<protein>
    <submittedName>
        <fullName evidence="4">DUF4097 domain-containing protein</fullName>
    </submittedName>
</protein>
<evidence type="ECO:0000256" key="2">
    <source>
        <dbReference type="SAM" id="Phobius"/>
    </source>
</evidence>
<feature type="transmembrane region" description="Helical" evidence="2">
    <location>
        <begin position="58"/>
        <end position="81"/>
    </location>
</feature>
<dbReference type="Proteomes" id="UP001057877">
    <property type="component" value="Chromosome"/>
</dbReference>
<feature type="compositionally biased region" description="Polar residues" evidence="1">
    <location>
        <begin position="408"/>
        <end position="421"/>
    </location>
</feature>
<feature type="transmembrane region" description="Helical" evidence="2">
    <location>
        <begin position="102"/>
        <end position="124"/>
    </location>
</feature>
<keyword evidence="5" id="KW-1185">Reference proteome</keyword>
<name>A0ABY5SBN9_9BACL</name>
<sequence>MSANKRATRSWARLLSFLIPGAGHLALGQHMKGLLLLAATLTDLVAMVRFADEGGGKYALLIVYLGLALPVFWFYSVFDTLQEAAKLSSLQDNQLPAEQPKTAVLTLQGVLVIALGLVLLALVRAPTVLSPWLDTAGVYTPGIGLAAIAVLIGIQRGRTMFKMGRLTAAVIIMAVGGLLLWDEIKGRNDIELLGQWWPAAFVLLGLEVVIFGLVYRASSKRLSFDIAGSLLAVVIAVVAYGVTQYSAMPFRWLDEWKVNIAGMAGYGEEKGFKYEKEAIAIPVQPDLASIVIDNPNGKVTLKKGDVGEIEIETVLWVDSGDQEEADKVAAHSSIEVDNGDKLTIKAKGEPYGTNGNRKPRMNMLITVPADSHLVRLSTDVPQKSEGNDGETLGGSASSDNIAGGVPGMSSNAGSNEESSTAADIAAGSPGSETSQLPDESPVTPEDGEQSGASSDADVISTELMIQVTNGTVDVADLNLPGGLQVKVTNGEIAIRDISGPVGVETKNGSITASDISGDVRLETYNGIVKAARIQGKLQGSTLSGGIEAEQITGAAELETKNGEIIIREASSGIKADTLNGDIEISSAVVGGNWDIDSSIGEIRLYIPEDGSYTVNGSVTFGNVATDLPLSASKKTISGEIGSGDYRINIDANSSITVNRYSP</sequence>
<keyword evidence="2" id="KW-0812">Transmembrane</keyword>
<feature type="domain" description="DUF4097" evidence="3">
    <location>
        <begin position="289"/>
        <end position="653"/>
    </location>
</feature>
<feature type="transmembrane region" description="Helical" evidence="2">
    <location>
        <begin position="166"/>
        <end position="184"/>
    </location>
</feature>
<proteinExistence type="predicted"/>
<feature type="transmembrane region" description="Helical" evidence="2">
    <location>
        <begin position="196"/>
        <end position="215"/>
    </location>
</feature>
<organism evidence="4 5">
    <name type="scientific">Paenibacillus spongiae</name>
    <dbReference type="NCBI Taxonomy" id="2909671"/>
    <lineage>
        <taxon>Bacteria</taxon>
        <taxon>Bacillati</taxon>
        <taxon>Bacillota</taxon>
        <taxon>Bacilli</taxon>
        <taxon>Bacillales</taxon>
        <taxon>Paenibacillaceae</taxon>
        <taxon>Paenibacillus</taxon>
    </lineage>
</organism>
<feature type="region of interest" description="Disordered" evidence="1">
    <location>
        <begin position="380"/>
        <end position="456"/>
    </location>
</feature>
<keyword evidence="2" id="KW-0472">Membrane</keyword>
<evidence type="ECO:0000313" key="4">
    <source>
        <dbReference type="EMBL" id="UVI31337.1"/>
    </source>
</evidence>
<evidence type="ECO:0000259" key="3">
    <source>
        <dbReference type="Pfam" id="PF13349"/>
    </source>
</evidence>